<feature type="region of interest" description="Disordered" evidence="1">
    <location>
        <begin position="199"/>
        <end position="245"/>
    </location>
</feature>
<evidence type="ECO:0000256" key="1">
    <source>
        <dbReference type="SAM" id="MobiDB-lite"/>
    </source>
</evidence>
<evidence type="ECO:0000313" key="2">
    <source>
        <dbReference type="EMBL" id="MQM06372.1"/>
    </source>
</evidence>
<name>A0A843W8N9_COLES</name>
<reference evidence="2" key="1">
    <citation type="submission" date="2017-07" db="EMBL/GenBank/DDBJ databases">
        <title>Taro Niue Genome Assembly and Annotation.</title>
        <authorList>
            <person name="Atibalentja N."/>
            <person name="Keating K."/>
            <person name="Fields C.J."/>
        </authorList>
    </citation>
    <scope>NUCLEOTIDE SEQUENCE</scope>
    <source>
        <strain evidence="2">Niue_2</strain>
        <tissue evidence="2">Leaf</tissue>
    </source>
</reference>
<feature type="compositionally biased region" description="Basic residues" evidence="1">
    <location>
        <begin position="201"/>
        <end position="214"/>
    </location>
</feature>
<sequence>MLRLFLGKVKSRLDGPYTVIKACDNGVVTIHDPKTGQSFTINGQRAKEASGSRFGVSCVKLAGGVKLWCAADGVLKAVGVLARWSWLRCGRCPDLELAEVRPAGPGAMLGWVRARAAAGAVLAGVDGTESEVPAAAASTDTLACSDLAAHSGNNLSPVGSTLLSAAPTAPLAVAPTDVVTAAVCTDVCLHERIASSTSRSGQHRLSLKKKRRKHSLDCPKGAVTEKTSLGPHSDASKTDTPSPGP</sequence>
<accession>A0A843W8N9</accession>
<keyword evidence="3" id="KW-1185">Reference proteome</keyword>
<dbReference type="EMBL" id="NMUH01003611">
    <property type="protein sequence ID" value="MQM06372.1"/>
    <property type="molecule type" value="Genomic_DNA"/>
</dbReference>
<gene>
    <name evidence="2" type="ORF">Taro_039196</name>
</gene>
<organism evidence="2 3">
    <name type="scientific">Colocasia esculenta</name>
    <name type="common">Wild taro</name>
    <name type="synonym">Arum esculentum</name>
    <dbReference type="NCBI Taxonomy" id="4460"/>
    <lineage>
        <taxon>Eukaryota</taxon>
        <taxon>Viridiplantae</taxon>
        <taxon>Streptophyta</taxon>
        <taxon>Embryophyta</taxon>
        <taxon>Tracheophyta</taxon>
        <taxon>Spermatophyta</taxon>
        <taxon>Magnoliopsida</taxon>
        <taxon>Liliopsida</taxon>
        <taxon>Araceae</taxon>
        <taxon>Aroideae</taxon>
        <taxon>Colocasieae</taxon>
        <taxon>Colocasia</taxon>
    </lineage>
</organism>
<comment type="caution">
    <text evidence="2">The sequence shown here is derived from an EMBL/GenBank/DDBJ whole genome shotgun (WGS) entry which is preliminary data.</text>
</comment>
<dbReference type="OrthoDB" id="670199at2759"/>
<dbReference type="AlphaFoldDB" id="A0A843W8N9"/>
<proteinExistence type="predicted"/>
<evidence type="ECO:0000313" key="3">
    <source>
        <dbReference type="Proteomes" id="UP000652761"/>
    </source>
</evidence>
<dbReference type="Proteomes" id="UP000652761">
    <property type="component" value="Unassembled WGS sequence"/>
</dbReference>
<protein>
    <submittedName>
        <fullName evidence="2">Uncharacterized protein</fullName>
    </submittedName>
</protein>